<protein>
    <submittedName>
        <fullName evidence="5">Family 16 glycosylhydrolase</fullName>
    </submittedName>
</protein>
<evidence type="ECO:0000256" key="3">
    <source>
        <dbReference type="ARBA" id="ARBA00022525"/>
    </source>
</evidence>
<dbReference type="GO" id="GO:0005576">
    <property type="term" value="C:extracellular region"/>
    <property type="evidence" value="ECO:0007669"/>
    <property type="project" value="UniProtKB-SubCell"/>
</dbReference>
<sequence length="1548" mass="156312">MSDDLQSIVAAALGLPRSAVPGQSIIGKLPDLLVEGTPGDDALQGPPGSGRATLLGGAGDDTYHLARGYDMVIERAGEGVDTIISTALSVILPEEVENLVLLGDRAYGGGNALANRIEGNDHAQVLNGGGGNDLLTGGGGADQFQMLAGGGWDVITDFQPGEDRLHLAAFPGFGTPEAVLAALRQDGADLHLDLGGGQGVTLLGVDRAALSAADIMLPPDVAMLTLTFAEEFDSFTWSADGSQGWRTTYSGNGRTLSSNGERQYYSDASVGVDPFRLEDGALVISAAPGGNPLGLPFTSGLITTQGSFAQLYGYFEARMQLPAGLGWWPAFWMLPVDLSWPPEIDVLESFGRGDGTVSFTVHTNIGATRDSISLPVAFDGTGGYHTYGVSWLPDQIRWYLDGVEVASAPTPADVSQPMYLLLNLAVTSLADTAGPGAELRIDHVRAYAYAPETIAAHVDTRDTLVSDVDAVLPDGMHNLRLSGSADLTGTGNALDNRLYAGLGHTLLLGLEGRDYLIGGPGHDTLDGGSGADRMIGMGGDDTYIVDSTSDVVVERAGEGTDLVRSSVSYTLGNAVEYLTLTGMAVIGGTGNALDNRMTANAAGSRLFALGGADTLIGGAGNDTLDGGTGADLMAGGAGDDSYVVDDPGDQVVELAGEGNDVVTASLSWTLGAHLERLVLAGTADLAGTGNELDNRIFGNAGANTLDGGAGHDSLHGGAGADLMIGGTGNDTFSVDDAADRVVELPGEGIDLVSASLSWVLGAELEKLTLTGTADLTGTGNELDNTLTGNAGRNRLEGLAGHDWLDGGAGADTLIGGPGNDTYVVDDPSDLIVELPGEGTDLVRSSISYALGAALENLTLIGTAAIEGTGNALSNRLTANAAGSRLLGLEGNDTLTGGAGADWLEGGTGADSMTGGGGDDTYVVDDPGDRVVEAAGGGHDTVRSSLSYILGTQLEALVLTGTADLTGTGNALDNILTGNAGRNRLEGLAGYDWLDGGAGADTLIGGLGDDTYVIDDPQDLIVEQPGEGTDLVRSAISYTLGAALENLTLTGTAAIEGTGNALDNRLTANAAGSRLLGLEGNDTLTGGAGADWLEGGTGADLMAGGAGDDSYVVDDPGDQVVELAGEGNDGVTASLSWTLGAHLEWLVLAGTAGLAGTGNELANRMTGNAGRNRLEGLAGDDWLDGGAGADTLIGGLGDDTYVIDDPQDLVVEQLGEGTDLVRSAISYTLGAAVENLTLIGMAAIGGTGNALDNRMTANAAGSRLFALGGADTLIGGAGNDTLDGGTGADLMAGGAGDDSYVVDDPGDQVVELAGEGNDVVTASLSWTLGAHLERLVLAGTADLAGTGNELDNRMIGNAGRNRLEGLAGDDWLDGGAGADTLIGGLGDDTYVVDDPSDLVVELPGEGLDSVQSSVTFTLGVALENLRLTGTAPIAGTGNELDNRIIGNAAANTLDGGAGNDWLDGGAGADWLIGGTGDDTFAFAPGCGADTVADFGLGRDRLDLRGFQAQLSDLVITPTGGDILLQFAGGDSILLKGVTSVTLQGDYVLA</sequence>
<comment type="caution">
    <text evidence="5">The sequence shown here is derived from an EMBL/GenBank/DDBJ whole genome shotgun (WGS) entry which is preliminary data.</text>
</comment>
<dbReference type="InterPro" id="IPR001343">
    <property type="entry name" value="Hemolysn_Ca-bd"/>
</dbReference>
<organism evidence="5 6">
    <name type="scientific">Roseicella aerolata</name>
    <dbReference type="NCBI Taxonomy" id="2883479"/>
    <lineage>
        <taxon>Bacteria</taxon>
        <taxon>Pseudomonadati</taxon>
        <taxon>Pseudomonadota</taxon>
        <taxon>Alphaproteobacteria</taxon>
        <taxon>Acetobacterales</taxon>
        <taxon>Roseomonadaceae</taxon>
        <taxon>Roseicella</taxon>
    </lineage>
</organism>
<dbReference type="EMBL" id="JAJAQI010000006">
    <property type="protein sequence ID" value="MCB4821290.1"/>
    <property type="molecule type" value="Genomic_DNA"/>
</dbReference>
<dbReference type="SUPFAM" id="SSF49899">
    <property type="entry name" value="Concanavalin A-like lectins/glucanases"/>
    <property type="match status" value="1"/>
</dbReference>
<dbReference type="CDD" id="cd08023">
    <property type="entry name" value="GH16_laminarinase_like"/>
    <property type="match status" value="1"/>
</dbReference>
<evidence type="ECO:0000313" key="6">
    <source>
        <dbReference type="Proteomes" id="UP001139311"/>
    </source>
</evidence>
<dbReference type="InterPro" id="IPR050557">
    <property type="entry name" value="RTX_toxin/Mannuronan_C5-epim"/>
</dbReference>
<dbReference type="InterPro" id="IPR000757">
    <property type="entry name" value="Beta-glucanase-like"/>
</dbReference>
<dbReference type="PROSITE" id="PS00330">
    <property type="entry name" value="HEMOLYSIN_CALCIUM"/>
    <property type="match status" value="8"/>
</dbReference>
<dbReference type="Pfam" id="PF00722">
    <property type="entry name" value="Glyco_hydro_16"/>
    <property type="match status" value="1"/>
</dbReference>
<reference evidence="5" key="1">
    <citation type="submission" date="2021-10" db="EMBL/GenBank/DDBJ databases">
        <title>Roseicella aerolatum sp. nov., isolated from aerosols of e-waste dismantling site.</title>
        <authorList>
            <person name="Qin T."/>
        </authorList>
    </citation>
    <scope>NUCLEOTIDE SEQUENCE</scope>
    <source>
        <strain evidence="5">GB24</strain>
    </source>
</reference>
<dbReference type="InterPro" id="IPR018511">
    <property type="entry name" value="Hemolysin-typ_Ca-bd_CS"/>
</dbReference>
<dbReference type="GO" id="GO:0005509">
    <property type="term" value="F:calcium ion binding"/>
    <property type="evidence" value="ECO:0007669"/>
    <property type="project" value="InterPro"/>
</dbReference>
<dbReference type="Proteomes" id="UP001139311">
    <property type="component" value="Unassembled WGS sequence"/>
</dbReference>
<dbReference type="GO" id="GO:0005975">
    <property type="term" value="P:carbohydrate metabolic process"/>
    <property type="evidence" value="ECO:0007669"/>
    <property type="project" value="InterPro"/>
</dbReference>
<dbReference type="SUPFAM" id="SSF51120">
    <property type="entry name" value="beta-Roll"/>
    <property type="match status" value="11"/>
</dbReference>
<dbReference type="RefSeq" id="WP_226605800.1">
    <property type="nucleotide sequence ID" value="NZ_JAJAQI010000006.1"/>
</dbReference>
<dbReference type="InterPro" id="IPR013320">
    <property type="entry name" value="ConA-like_dom_sf"/>
</dbReference>
<evidence type="ECO:0000256" key="1">
    <source>
        <dbReference type="ARBA" id="ARBA00004613"/>
    </source>
</evidence>
<name>A0A9X1L9M6_9PROT</name>
<dbReference type="PROSITE" id="PS51762">
    <property type="entry name" value="GH16_2"/>
    <property type="match status" value="1"/>
</dbReference>
<accession>A0A9X1L9M6</accession>
<gene>
    <name evidence="5" type="ORF">LHA35_06040</name>
</gene>
<dbReference type="Gene3D" id="2.60.120.200">
    <property type="match status" value="1"/>
</dbReference>
<evidence type="ECO:0000259" key="4">
    <source>
        <dbReference type="PROSITE" id="PS51762"/>
    </source>
</evidence>
<dbReference type="PANTHER" id="PTHR38340">
    <property type="entry name" value="S-LAYER PROTEIN"/>
    <property type="match status" value="1"/>
</dbReference>
<keyword evidence="6" id="KW-1185">Reference proteome</keyword>
<feature type="domain" description="GH16" evidence="4">
    <location>
        <begin position="210"/>
        <end position="452"/>
    </location>
</feature>
<evidence type="ECO:0000256" key="2">
    <source>
        <dbReference type="ARBA" id="ARBA00006865"/>
    </source>
</evidence>
<comment type="subcellular location">
    <subcellularLocation>
        <location evidence="1">Secreted</location>
    </subcellularLocation>
</comment>
<dbReference type="PANTHER" id="PTHR38340:SF1">
    <property type="entry name" value="S-LAYER PROTEIN"/>
    <property type="match status" value="1"/>
</dbReference>
<evidence type="ECO:0000313" key="5">
    <source>
        <dbReference type="EMBL" id="MCB4821290.1"/>
    </source>
</evidence>
<dbReference type="InterPro" id="IPR011049">
    <property type="entry name" value="Serralysin-like_metalloprot_C"/>
</dbReference>
<dbReference type="Gene3D" id="2.150.10.10">
    <property type="entry name" value="Serralysin-like metalloprotease, C-terminal"/>
    <property type="match status" value="8"/>
</dbReference>
<comment type="similarity">
    <text evidence="2">Belongs to the glycosyl hydrolase 16 family.</text>
</comment>
<keyword evidence="3" id="KW-0964">Secreted</keyword>
<dbReference type="Pfam" id="PF00353">
    <property type="entry name" value="HemolysinCabind"/>
    <property type="match status" value="13"/>
</dbReference>
<dbReference type="PRINTS" id="PR00313">
    <property type="entry name" value="CABNDNGRPT"/>
</dbReference>
<proteinExistence type="inferred from homology"/>
<dbReference type="GO" id="GO:0004553">
    <property type="term" value="F:hydrolase activity, hydrolyzing O-glycosyl compounds"/>
    <property type="evidence" value="ECO:0007669"/>
    <property type="project" value="InterPro"/>
</dbReference>